<evidence type="ECO:0000256" key="6">
    <source>
        <dbReference type="ARBA" id="ARBA00022989"/>
    </source>
</evidence>
<evidence type="ECO:0000259" key="12">
    <source>
        <dbReference type="Pfam" id="PF23259"/>
    </source>
</evidence>
<dbReference type="EMBL" id="CAXHTB010000002">
    <property type="protein sequence ID" value="CAL0301640.1"/>
    <property type="molecule type" value="Genomic_DNA"/>
</dbReference>
<comment type="subcellular location">
    <subcellularLocation>
        <location evidence="1">Membrane</location>
        <topology evidence="1">Multi-pass membrane protein</topology>
    </subcellularLocation>
</comment>
<evidence type="ECO:0000256" key="9">
    <source>
        <dbReference type="ARBA" id="ARBA00038341"/>
    </source>
</evidence>
<evidence type="ECO:0008006" key="15">
    <source>
        <dbReference type="Google" id="ProtNLM"/>
    </source>
</evidence>
<feature type="domain" description="Cation/H+ exchanger transmembrane" evidence="11">
    <location>
        <begin position="5"/>
        <end position="295"/>
    </location>
</feature>
<protein>
    <recommendedName>
        <fullName evidence="15">Cation/H+ exchanger domain-containing protein</fullName>
    </recommendedName>
</protein>
<feature type="transmembrane region" description="Helical" evidence="10">
    <location>
        <begin position="6"/>
        <end position="24"/>
    </location>
</feature>
<gene>
    <name evidence="13" type="ORF">LLUT_LOCUS2700</name>
</gene>
<feature type="transmembrane region" description="Helical" evidence="10">
    <location>
        <begin position="69"/>
        <end position="91"/>
    </location>
</feature>
<feature type="transmembrane region" description="Helical" evidence="10">
    <location>
        <begin position="144"/>
        <end position="174"/>
    </location>
</feature>
<evidence type="ECO:0000256" key="4">
    <source>
        <dbReference type="ARBA" id="ARBA00022692"/>
    </source>
</evidence>
<dbReference type="Pfam" id="PF23259">
    <property type="entry name" value="CHX17_C"/>
    <property type="match status" value="1"/>
</dbReference>
<feature type="transmembrane region" description="Helical" evidence="10">
    <location>
        <begin position="253"/>
        <end position="273"/>
    </location>
</feature>
<dbReference type="GO" id="GO:0006813">
    <property type="term" value="P:potassium ion transport"/>
    <property type="evidence" value="ECO:0007669"/>
    <property type="project" value="UniProtKB-KW"/>
</dbReference>
<dbReference type="PANTHER" id="PTHR32468:SF109">
    <property type="entry name" value="CATION_H(+) ANTIPORTER 24-RELATED"/>
    <property type="match status" value="1"/>
</dbReference>
<dbReference type="InterPro" id="IPR038770">
    <property type="entry name" value="Na+/solute_symporter_sf"/>
</dbReference>
<dbReference type="GO" id="GO:0006885">
    <property type="term" value="P:regulation of pH"/>
    <property type="evidence" value="ECO:0007669"/>
    <property type="project" value="TreeGrafter"/>
</dbReference>
<keyword evidence="2" id="KW-0813">Transport</keyword>
<keyword evidence="3" id="KW-0633">Potassium transport</keyword>
<feature type="transmembrane region" description="Helical" evidence="10">
    <location>
        <begin position="195"/>
        <end position="216"/>
    </location>
</feature>
<accession>A0AAV1VX67</accession>
<evidence type="ECO:0000256" key="10">
    <source>
        <dbReference type="SAM" id="Phobius"/>
    </source>
</evidence>
<evidence type="ECO:0000256" key="5">
    <source>
        <dbReference type="ARBA" id="ARBA00022958"/>
    </source>
</evidence>
<evidence type="ECO:0000313" key="13">
    <source>
        <dbReference type="EMBL" id="CAL0301640.1"/>
    </source>
</evidence>
<evidence type="ECO:0000256" key="7">
    <source>
        <dbReference type="ARBA" id="ARBA00023065"/>
    </source>
</evidence>
<dbReference type="GO" id="GO:0012505">
    <property type="term" value="C:endomembrane system"/>
    <property type="evidence" value="ECO:0007669"/>
    <property type="project" value="TreeGrafter"/>
</dbReference>
<sequence length="642" mass="71384">MHLYIALVGISIPTIAVFGVALLLRKTMDKDIATDSSIGIIAAYLGITAFPVLYNVLKEFNLLNSDIGRMALAMAIIGDVLGVFTVVAFEAGKQGETGPENALWYMVSLVVIVGFVLFCVRPIMVWINDNISEGFPVDRSYVVAILLGVLVMGFITDFFGLAIANGPLWLGLVIPDGPRLGATIVQKSETIMTDLLIPFSYILVGSYTDVFAIAGVEWSNLAPLFTMVLTGYFTKFFSTWIAALYWQIPFRDGLTLSLIMSLRGQIDVILFVHMMDKGILKIPGFTLLVLMTTALTATCTPLISILYDPTRPYMVSQRRNIQHNPLNKELTIVLCIFDTPSINGLIRLLDISNASLYHPLSVYALRIIELVGRSNPLFIDHVNQEVPHIYRWTNTINSLNCFQDLREFVRFQFFTSVSPKKSMFQDICLLSLEQDASLIILPFNKGGIHNHAIQTVNLQVLDHAPCSVAIFVDKGLLPSTNIGNSHRQYNTKRKFAMLFLGGADAREALVYADRMAANPEVSLTVLRFFSHNYLGDNEEEKKLDDEIVTSFWVKNELNNGVVYKEIVVRNGEETIAGIQAMNDGSYDLWIVGRKQGINPIFITGLSEWSENEELGLIGDFVSSSDFFGSASVLVVQQQILRA</sequence>
<evidence type="ECO:0000256" key="3">
    <source>
        <dbReference type="ARBA" id="ARBA00022538"/>
    </source>
</evidence>
<evidence type="ECO:0000313" key="14">
    <source>
        <dbReference type="Proteomes" id="UP001497480"/>
    </source>
</evidence>
<reference evidence="13 14" key="1">
    <citation type="submission" date="2024-03" db="EMBL/GenBank/DDBJ databases">
        <authorList>
            <person name="Martinez-Hernandez J."/>
        </authorList>
    </citation>
    <scope>NUCLEOTIDE SEQUENCE [LARGE SCALE GENOMIC DNA]</scope>
</reference>
<keyword evidence="7" id="KW-0406">Ion transport</keyword>
<dbReference type="Gene3D" id="1.20.1530.20">
    <property type="match status" value="1"/>
</dbReference>
<organism evidence="13 14">
    <name type="scientific">Lupinus luteus</name>
    <name type="common">European yellow lupine</name>
    <dbReference type="NCBI Taxonomy" id="3873"/>
    <lineage>
        <taxon>Eukaryota</taxon>
        <taxon>Viridiplantae</taxon>
        <taxon>Streptophyta</taxon>
        <taxon>Embryophyta</taxon>
        <taxon>Tracheophyta</taxon>
        <taxon>Spermatophyta</taxon>
        <taxon>Magnoliopsida</taxon>
        <taxon>eudicotyledons</taxon>
        <taxon>Gunneridae</taxon>
        <taxon>Pentapetalae</taxon>
        <taxon>rosids</taxon>
        <taxon>fabids</taxon>
        <taxon>Fabales</taxon>
        <taxon>Fabaceae</taxon>
        <taxon>Papilionoideae</taxon>
        <taxon>50 kb inversion clade</taxon>
        <taxon>genistoids sensu lato</taxon>
        <taxon>core genistoids</taxon>
        <taxon>Genisteae</taxon>
        <taxon>Lupinus</taxon>
    </lineage>
</organism>
<evidence type="ECO:0000256" key="1">
    <source>
        <dbReference type="ARBA" id="ARBA00004141"/>
    </source>
</evidence>
<comment type="caution">
    <text evidence="13">The sequence shown here is derived from an EMBL/GenBank/DDBJ whole genome shotgun (WGS) entry which is preliminary data.</text>
</comment>
<dbReference type="InterPro" id="IPR050794">
    <property type="entry name" value="CPA2_transporter"/>
</dbReference>
<feature type="transmembrane region" description="Helical" evidence="10">
    <location>
        <begin position="222"/>
        <end position="246"/>
    </location>
</feature>
<dbReference type="GO" id="GO:1902600">
    <property type="term" value="P:proton transmembrane transport"/>
    <property type="evidence" value="ECO:0007669"/>
    <property type="project" value="InterPro"/>
</dbReference>
<keyword evidence="4 10" id="KW-0812">Transmembrane</keyword>
<dbReference type="InterPro" id="IPR006153">
    <property type="entry name" value="Cation/H_exchanger_TM"/>
</dbReference>
<evidence type="ECO:0000256" key="8">
    <source>
        <dbReference type="ARBA" id="ARBA00023136"/>
    </source>
</evidence>
<feature type="transmembrane region" description="Helical" evidence="10">
    <location>
        <begin position="36"/>
        <end position="57"/>
    </location>
</feature>
<dbReference type="AlphaFoldDB" id="A0AAV1VX67"/>
<dbReference type="InterPro" id="IPR057290">
    <property type="entry name" value="CHX17_C"/>
</dbReference>
<feature type="transmembrane region" description="Helical" evidence="10">
    <location>
        <begin position="285"/>
        <end position="307"/>
    </location>
</feature>
<keyword evidence="8 10" id="KW-0472">Membrane</keyword>
<dbReference type="GO" id="GO:0015297">
    <property type="term" value="F:antiporter activity"/>
    <property type="evidence" value="ECO:0007669"/>
    <property type="project" value="InterPro"/>
</dbReference>
<keyword evidence="5" id="KW-0630">Potassium</keyword>
<keyword evidence="6 10" id="KW-1133">Transmembrane helix</keyword>
<keyword evidence="14" id="KW-1185">Reference proteome</keyword>
<dbReference type="PANTHER" id="PTHR32468">
    <property type="entry name" value="CATION/H + ANTIPORTER"/>
    <property type="match status" value="1"/>
</dbReference>
<feature type="domain" description="Cation/H(+) antiporter C-terminal" evidence="12">
    <location>
        <begin position="496"/>
        <end position="638"/>
    </location>
</feature>
<name>A0AAV1VX67_LUPLU</name>
<evidence type="ECO:0000259" key="11">
    <source>
        <dbReference type="Pfam" id="PF00999"/>
    </source>
</evidence>
<dbReference type="GO" id="GO:0016020">
    <property type="term" value="C:membrane"/>
    <property type="evidence" value="ECO:0007669"/>
    <property type="project" value="UniProtKB-SubCell"/>
</dbReference>
<evidence type="ECO:0000256" key="2">
    <source>
        <dbReference type="ARBA" id="ARBA00022448"/>
    </source>
</evidence>
<comment type="similarity">
    <text evidence="9">Belongs to the monovalent cation:proton antiporter 2 (CPA2) transporter (TC 2.A.37) family. CHX (TC 2.A.37.4) subfamily.</text>
</comment>
<dbReference type="Pfam" id="PF00999">
    <property type="entry name" value="Na_H_Exchanger"/>
    <property type="match status" value="1"/>
</dbReference>
<feature type="transmembrane region" description="Helical" evidence="10">
    <location>
        <begin position="103"/>
        <end position="124"/>
    </location>
</feature>
<proteinExistence type="inferred from homology"/>
<dbReference type="Proteomes" id="UP001497480">
    <property type="component" value="Unassembled WGS sequence"/>
</dbReference>